<dbReference type="OrthoDB" id="6435142at2759"/>
<dbReference type="AlphaFoldDB" id="A0A9J6H982"/>
<feature type="domain" description="YqaJ viral recombinase" evidence="1">
    <location>
        <begin position="32"/>
        <end position="84"/>
    </location>
</feature>
<reference evidence="2 3" key="1">
    <citation type="journal article" date="2020" name="Cell">
        <title>Large-Scale Comparative Analyses of Tick Genomes Elucidate Their Genetic Diversity and Vector Capacities.</title>
        <authorList>
            <consortium name="Tick Genome and Microbiome Consortium (TIGMIC)"/>
            <person name="Jia N."/>
            <person name="Wang J."/>
            <person name="Shi W."/>
            <person name="Du L."/>
            <person name="Sun Y."/>
            <person name="Zhan W."/>
            <person name="Jiang J.F."/>
            <person name="Wang Q."/>
            <person name="Zhang B."/>
            <person name="Ji P."/>
            <person name="Bell-Sakyi L."/>
            <person name="Cui X.M."/>
            <person name="Yuan T.T."/>
            <person name="Jiang B.G."/>
            <person name="Yang W.F."/>
            <person name="Lam T.T."/>
            <person name="Chang Q.C."/>
            <person name="Ding S.J."/>
            <person name="Wang X.J."/>
            <person name="Zhu J.G."/>
            <person name="Ruan X.D."/>
            <person name="Zhao L."/>
            <person name="Wei J.T."/>
            <person name="Ye R.Z."/>
            <person name="Que T.C."/>
            <person name="Du C.H."/>
            <person name="Zhou Y.H."/>
            <person name="Cheng J.X."/>
            <person name="Dai P.F."/>
            <person name="Guo W.B."/>
            <person name="Han X.H."/>
            <person name="Huang E.J."/>
            <person name="Li L.F."/>
            <person name="Wei W."/>
            <person name="Gao Y.C."/>
            <person name="Liu J.Z."/>
            <person name="Shao H.Z."/>
            <person name="Wang X."/>
            <person name="Wang C.C."/>
            <person name="Yang T.C."/>
            <person name="Huo Q.B."/>
            <person name="Li W."/>
            <person name="Chen H.Y."/>
            <person name="Chen S.E."/>
            <person name="Zhou L.G."/>
            <person name="Ni X.B."/>
            <person name="Tian J.H."/>
            <person name="Sheng Y."/>
            <person name="Liu T."/>
            <person name="Pan Y.S."/>
            <person name="Xia L.Y."/>
            <person name="Li J."/>
            <person name="Zhao F."/>
            <person name="Cao W.C."/>
        </authorList>
    </citation>
    <scope>NUCLEOTIDE SEQUENCE [LARGE SCALE GENOMIC DNA]</scope>
    <source>
        <strain evidence="2">HaeL-2018</strain>
    </source>
</reference>
<evidence type="ECO:0000313" key="3">
    <source>
        <dbReference type="Proteomes" id="UP000821853"/>
    </source>
</evidence>
<protein>
    <recommendedName>
        <fullName evidence="1">YqaJ viral recombinase domain-containing protein</fullName>
    </recommendedName>
</protein>
<dbReference type="InterPro" id="IPR051703">
    <property type="entry name" value="NF-kappa-B_Signaling_Reg"/>
</dbReference>
<dbReference type="VEuPathDB" id="VectorBase:HLOH_040167"/>
<dbReference type="Gene3D" id="3.90.320.10">
    <property type="match status" value="1"/>
</dbReference>
<dbReference type="InterPro" id="IPR011335">
    <property type="entry name" value="Restrct_endonuc-II-like"/>
</dbReference>
<keyword evidence="3" id="KW-1185">Reference proteome</keyword>
<sequence length="89" mass="10241">MWVNCRRYAVQAHNIGCYKTQQRPWVRQLEATYDVIVKECGLFVDQKRPFLGATPDGLVGDDTLVEMKCPYAARDLTPLEGVRKKKKIL</sequence>
<dbReference type="PANTHER" id="PTHR46609:SF8">
    <property type="entry name" value="YQAJ VIRAL RECOMBINASE DOMAIN-CONTAINING PROTEIN"/>
    <property type="match status" value="1"/>
</dbReference>
<gene>
    <name evidence="2" type="ORF">HPB48_025011</name>
</gene>
<dbReference type="PANTHER" id="PTHR46609">
    <property type="entry name" value="EXONUCLEASE, PHAGE-TYPE/RECB, C-TERMINAL DOMAIN-CONTAINING PROTEIN"/>
    <property type="match status" value="1"/>
</dbReference>
<evidence type="ECO:0000259" key="1">
    <source>
        <dbReference type="Pfam" id="PF09588"/>
    </source>
</evidence>
<evidence type="ECO:0000313" key="2">
    <source>
        <dbReference type="EMBL" id="KAH9383496.1"/>
    </source>
</evidence>
<dbReference type="EMBL" id="JABSTR010001135">
    <property type="protein sequence ID" value="KAH9383496.1"/>
    <property type="molecule type" value="Genomic_DNA"/>
</dbReference>
<dbReference type="GO" id="GO:0006281">
    <property type="term" value="P:DNA repair"/>
    <property type="evidence" value="ECO:0007669"/>
    <property type="project" value="UniProtKB-ARBA"/>
</dbReference>
<name>A0A9J6H982_HAELO</name>
<proteinExistence type="predicted"/>
<dbReference type="InterPro" id="IPR011604">
    <property type="entry name" value="PDDEXK-like_dom_sf"/>
</dbReference>
<comment type="caution">
    <text evidence="2">The sequence shown here is derived from an EMBL/GenBank/DDBJ whole genome shotgun (WGS) entry which is preliminary data.</text>
</comment>
<dbReference type="SUPFAM" id="SSF52980">
    <property type="entry name" value="Restriction endonuclease-like"/>
    <property type="match status" value="1"/>
</dbReference>
<dbReference type="Pfam" id="PF09588">
    <property type="entry name" value="YqaJ"/>
    <property type="match status" value="1"/>
</dbReference>
<accession>A0A9J6H982</accession>
<organism evidence="2 3">
    <name type="scientific">Haemaphysalis longicornis</name>
    <name type="common">Bush tick</name>
    <dbReference type="NCBI Taxonomy" id="44386"/>
    <lineage>
        <taxon>Eukaryota</taxon>
        <taxon>Metazoa</taxon>
        <taxon>Ecdysozoa</taxon>
        <taxon>Arthropoda</taxon>
        <taxon>Chelicerata</taxon>
        <taxon>Arachnida</taxon>
        <taxon>Acari</taxon>
        <taxon>Parasitiformes</taxon>
        <taxon>Ixodida</taxon>
        <taxon>Ixodoidea</taxon>
        <taxon>Ixodidae</taxon>
        <taxon>Haemaphysalinae</taxon>
        <taxon>Haemaphysalis</taxon>
    </lineage>
</organism>
<dbReference type="InterPro" id="IPR019080">
    <property type="entry name" value="YqaJ_viral_recombinase"/>
</dbReference>
<dbReference type="Proteomes" id="UP000821853">
    <property type="component" value="Unassembled WGS sequence"/>
</dbReference>